<feature type="coiled-coil region" evidence="1">
    <location>
        <begin position="144"/>
        <end position="248"/>
    </location>
</feature>
<keyword evidence="3" id="KW-1185">Reference proteome</keyword>
<dbReference type="EMBL" id="JAGTJR010000028">
    <property type="protein sequence ID" value="KAH7041964.1"/>
    <property type="molecule type" value="Genomic_DNA"/>
</dbReference>
<evidence type="ECO:0000256" key="1">
    <source>
        <dbReference type="SAM" id="Coils"/>
    </source>
</evidence>
<protein>
    <submittedName>
        <fullName evidence="2">Uncharacterized protein</fullName>
    </submittedName>
</protein>
<evidence type="ECO:0000313" key="2">
    <source>
        <dbReference type="EMBL" id="KAH7041964.1"/>
    </source>
</evidence>
<reference evidence="2 3" key="1">
    <citation type="journal article" date="2021" name="Nat. Commun.">
        <title>Genetic determinants of endophytism in the Arabidopsis root mycobiome.</title>
        <authorList>
            <person name="Mesny F."/>
            <person name="Miyauchi S."/>
            <person name="Thiergart T."/>
            <person name="Pickel B."/>
            <person name="Atanasova L."/>
            <person name="Karlsson M."/>
            <person name="Huettel B."/>
            <person name="Barry K.W."/>
            <person name="Haridas S."/>
            <person name="Chen C."/>
            <person name="Bauer D."/>
            <person name="Andreopoulos W."/>
            <person name="Pangilinan J."/>
            <person name="LaButti K."/>
            <person name="Riley R."/>
            <person name="Lipzen A."/>
            <person name="Clum A."/>
            <person name="Drula E."/>
            <person name="Henrissat B."/>
            <person name="Kohler A."/>
            <person name="Grigoriev I.V."/>
            <person name="Martin F.M."/>
            <person name="Hacquard S."/>
        </authorList>
    </citation>
    <scope>NUCLEOTIDE SEQUENCE [LARGE SCALE GENOMIC DNA]</scope>
    <source>
        <strain evidence="2 3">MPI-SDFR-AT-0080</strain>
    </source>
</reference>
<keyword evidence="1" id="KW-0175">Coiled coil</keyword>
<dbReference type="Proteomes" id="UP000774617">
    <property type="component" value="Unassembled WGS sequence"/>
</dbReference>
<proteinExistence type="predicted"/>
<organism evidence="2 3">
    <name type="scientific">Macrophomina phaseolina</name>
    <dbReference type="NCBI Taxonomy" id="35725"/>
    <lineage>
        <taxon>Eukaryota</taxon>
        <taxon>Fungi</taxon>
        <taxon>Dikarya</taxon>
        <taxon>Ascomycota</taxon>
        <taxon>Pezizomycotina</taxon>
        <taxon>Dothideomycetes</taxon>
        <taxon>Dothideomycetes incertae sedis</taxon>
        <taxon>Botryosphaeriales</taxon>
        <taxon>Botryosphaeriaceae</taxon>
        <taxon>Macrophomina</taxon>
    </lineage>
</organism>
<evidence type="ECO:0000313" key="3">
    <source>
        <dbReference type="Proteomes" id="UP000774617"/>
    </source>
</evidence>
<gene>
    <name evidence="2" type="ORF">B0J12DRAFT_217401</name>
</gene>
<name>A0ABQ8G218_9PEZI</name>
<accession>A0ABQ8G218</accession>
<comment type="caution">
    <text evidence="2">The sequence shown here is derived from an EMBL/GenBank/DDBJ whole genome shotgun (WGS) entry which is preliminary data.</text>
</comment>
<sequence>MLDIAAMSNSSSAGTMVAGRPGGSVDAVNTALFIYEPSAAELIASDSLAEAVRASEAIRINTNNLIDMLTELYSMSEEVTLHTKSFLCEACKRYGADMQRLSLQHIEREQHLTQTINIQHGTIQTLQQNLSRLTLHTGLVRDENQGLSNENLVLRQRLEQLEASKNLLQNLSKDMSVSLVKHQKELQCMNIQHQDEVARLTKELENEKSTYMQAKDYEKLLVVALKDMEEIKKRNDEIKAKAEATVNAAAENIDKKCAVSFSSEQHLQTDYEA</sequence>